<dbReference type="CDD" id="cd07990">
    <property type="entry name" value="LPLAT_LCLAT1-like"/>
    <property type="match status" value="1"/>
</dbReference>
<dbReference type="InterPro" id="IPR032098">
    <property type="entry name" value="Acyltransf_C"/>
</dbReference>
<evidence type="ECO:0000259" key="4">
    <source>
        <dbReference type="SMART" id="SM00563"/>
    </source>
</evidence>
<evidence type="ECO:0000256" key="1">
    <source>
        <dbReference type="ARBA" id="ARBA00008655"/>
    </source>
</evidence>
<feature type="domain" description="Phospholipid/glycerol acyltransferase" evidence="4">
    <location>
        <begin position="125"/>
        <end position="256"/>
    </location>
</feature>
<dbReference type="EMBL" id="FMWP01000091">
    <property type="protein sequence ID" value="SCZ96889.1"/>
    <property type="molecule type" value="Genomic_DNA"/>
</dbReference>
<dbReference type="STRING" id="289078.A0A2X0KS56"/>
<sequence>MPATTSDPSKPLWSLPIRDRPPHGSLLRGLIWASLFNLGILLTHVLQLLLSPLLWHPRTRSTFHRWTKAPFGRLCVWINQAFAPTSFVISRGAGEVGGDGVEDIEQWITRDSRGRVTKLDLPKRAVWISNHQTLCDWIFIWAFTYLSDHSNSVVITLKSSLRKIPIVGWACHFYSFIFLNRKWLTDQEPFKKQLRSTADDLKNGLGGDGEEKLALLIFPEGTLVTGNTRPISAKFAEKMQIQDFTHVLLPRSTGLFYALRELSPRIPDLHLVDLTIAYPGTHVPTPQGFKPTWPEDFYSLGIWFHGVPPPTIHLHIRVFEMGKIPLGAGGKVEEEDEEENRKIFDEWLRERWGEKDELMKKFVKEGSFTGTKKEEMGKRTKSVEWPVEVRNPFWEIPGAFSFGFPVLALLVLTGLWKGWFFGGSHGEMLEKVSRPCCAEAAKKALEAKKALSGEL</sequence>
<evidence type="ECO:0000256" key="2">
    <source>
        <dbReference type="ARBA" id="ARBA00022679"/>
    </source>
</evidence>
<dbReference type="Proteomes" id="UP000249723">
    <property type="component" value="Unassembled WGS sequence"/>
</dbReference>
<dbReference type="Pfam" id="PF01553">
    <property type="entry name" value="Acyltransferase"/>
    <property type="match status" value="1"/>
</dbReference>
<name>A0A2X0KS56_9BASI</name>
<gene>
    <name evidence="5" type="ORF">BZ3500_MVSOF-1268-A1-R1_CHR4-1G06822</name>
</gene>
<organism evidence="5 6">
    <name type="scientific">Microbotryum saponariae</name>
    <dbReference type="NCBI Taxonomy" id="289078"/>
    <lineage>
        <taxon>Eukaryota</taxon>
        <taxon>Fungi</taxon>
        <taxon>Dikarya</taxon>
        <taxon>Basidiomycota</taxon>
        <taxon>Pucciniomycotina</taxon>
        <taxon>Microbotryomycetes</taxon>
        <taxon>Microbotryales</taxon>
        <taxon>Microbotryaceae</taxon>
        <taxon>Microbotryum</taxon>
    </lineage>
</organism>
<dbReference type="GO" id="GO:0016746">
    <property type="term" value="F:acyltransferase activity"/>
    <property type="evidence" value="ECO:0007669"/>
    <property type="project" value="UniProtKB-KW"/>
</dbReference>
<reference evidence="6" key="1">
    <citation type="submission" date="2016-10" db="EMBL/GenBank/DDBJ databases">
        <authorList>
            <person name="Jeantristanb JTB J.-T."/>
            <person name="Ricardo R."/>
        </authorList>
    </citation>
    <scope>NUCLEOTIDE SEQUENCE [LARGE SCALE GENOMIC DNA]</scope>
</reference>
<evidence type="ECO:0000313" key="6">
    <source>
        <dbReference type="Proteomes" id="UP000249723"/>
    </source>
</evidence>
<protein>
    <submittedName>
        <fullName evidence="5">BZ3500_MvSof-1268-A1-R1_Chr4-1g06822 protein</fullName>
    </submittedName>
</protein>
<dbReference type="Pfam" id="PF16076">
    <property type="entry name" value="Acyltransf_C"/>
    <property type="match status" value="1"/>
</dbReference>
<keyword evidence="3" id="KW-0012">Acyltransferase</keyword>
<dbReference type="PANTHER" id="PTHR10983:SF16">
    <property type="entry name" value="LYSOCARDIOLIPIN ACYLTRANSFERASE 1"/>
    <property type="match status" value="1"/>
</dbReference>
<proteinExistence type="inferred from homology"/>
<dbReference type="AlphaFoldDB" id="A0A2X0KS56"/>
<dbReference type="GO" id="GO:0036149">
    <property type="term" value="P:phosphatidylinositol acyl-chain remodeling"/>
    <property type="evidence" value="ECO:0007669"/>
    <property type="project" value="TreeGrafter"/>
</dbReference>
<keyword evidence="6" id="KW-1185">Reference proteome</keyword>
<dbReference type="SMART" id="SM00563">
    <property type="entry name" value="PlsC"/>
    <property type="match status" value="1"/>
</dbReference>
<accession>A0A2X0KS56</accession>
<dbReference type="InterPro" id="IPR002123">
    <property type="entry name" value="Plipid/glycerol_acylTrfase"/>
</dbReference>
<evidence type="ECO:0000313" key="5">
    <source>
        <dbReference type="EMBL" id="SCZ96889.1"/>
    </source>
</evidence>
<dbReference type="SUPFAM" id="SSF69593">
    <property type="entry name" value="Glycerol-3-phosphate (1)-acyltransferase"/>
    <property type="match status" value="1"/>
</dbReference>
<dbReference type="PANTHER" id="PTHR10983">
    <property type="entry name" value="1-ACYLGLYCEROL-3-PHOSPHATE ACYLTRANSFERASE-RELATED"/>
    <property type="match status" value="1"/>
</dbReference>
<evidence type="ECO:0000256" key="3">
    <source>
        <dbReference type="ARBA" id="ARBA00023315"/>
    </source>
</evidence>
<keyword evidence="2" id="KW-0808">Transferase</keyword>
<dbReference type="GO" id="GO:0005783">
    <property type="term" value="C:endoplasmic reticulum"/>
    <property type="evidence" value="ECO:0007669"/>
    <property type="project" value="TreeGrafter"/>
</dbReference>
<comment type="similarity">
    <text evidence="1">Belongs to the 1-acyl-sn-glycerol-3-phosphate acyltransferase family.</text>
</comment>
<dbReference type="OrthoDB" id="189226at2759"/>